<evidence type="ECO:0000259" key="11">
    <source>
        <dbReference type="PROSITE" id="PS50158"/>
    </source>
</evidence>
<feature type="domain" description="CCHC-type" evidence="11">
    <location>
        <begin position="566"/>
        <end position="581"/>
    </location>
</feature>
<evidence type="ECO:0000256" key="5">
    <source>
        <dbReference type="ARBA" id="ARBA00023065"/>
    </source>
</evidence>
<dbReference type="SUPFAM" id="SSF51206">
    <property type="entry name" value="cAMP-binding domain-like"/>
    <property type="match status" value="1"/>
</dbReference>
<keyword evidence="8" id="KW-0479">Metal-binding</keyword>
<dbReference type="PANTHER" id="PTHR45689:SF5">
    <property type="entry name" value="I[[H]] CHANNEL, ISOFORM E"/>
    <property type="match status" value="1"/>
</dbReference>
<evidence type="ECO:0000256" key="1">
    <source>
        <dbReference type="ARBA" id="ARBA00004141"/>
    </source>
</evidence>
<feature type="non-terminal residue" evidence="12">
    <location>
        <position position="618"/>
    </location>
</feature>
<keyword evidence="4 9" id="KW-1133">Transmembrane helix</keyword>
<dbReference type="InterPro" id="IPR051413">
    <property type="entry name" value="K/Na_HCN_channel"/>
</dbReference>
<dbReference type="Pfam" id="PF00520">
    <property type="entry name" value="Ion_trans"/>
    <property type="match status" value="1"/>
</dbReference>
<keyword evidence="8" id="KW-0862">Zinc</keyword>
<dbReference type="Pfam" id="PF00098">
    <property type="entry name" value="zf-CCHC"/>
    <property type="match status" value="1"/>
</dbReference>
<dbReference type="InterPro" id="IPR014710">
    <property type="entry name" value="RmlC-like_jellyroll"/>
</dbReference>
<dbReference type="InterPro" id="IPR003938">
    <property type="entry name" value="K_chnl_volt-dep_EAG/ELK/ERG"/>
</dbReference>
<keyword evidence="7" id="KW-0407">Ion channel</keyword>
<dbReference type="PROSITE" id="PS50042">
    <property type="entry name" value="CNMP_BINDING_3"/>
    <property type="match status" value="1"/>
</dbReference>
<evidence type="ECO:0000256" key="2">
    <source>
        <dbReference type="ARBA" id="ARBA00022448"/>
    </source>
</evidence>
<dbReference type="EMBL" id="GL983694">
    <property type="protein sequence ID" value="EGR32373.1"/>
    <property type="molecule type" value="Genomic_DNA"/>
</dbReference>
<dbReference type="Gene3D" id="1.10.287.70">
    <property type="match status" value="1"/>
</dbReference>
<sequence>KKQLNNIEKAHQIISKVFKFSQNRIDRINQHVTIFIQNLRDRSYSRKPINLSIYDYQVINDYSYFALKNQNNKLDQLFDKFVYFFKLFKVKIILPTDLFLIFWNIFQFIISYLFFIYCSLMFFFGQNTQDQIHFRVIFWIILVVFILDLCISFNTAFFHKDLVIHQRKQIAKKYLESYFLFDFMSIFAIFFKLFVYNQLSYNPDHDFIIYLYNFLVFSRVFTIQNKRKQIQELITLKDNQKHILKLFDLLGFIIITAHFVCIEWNLLAVYQEINGFEIYWVQKAHIQDSPWTTRYVQSFYWSVTTMSTVGYGDITPTNTYEQIFASLNMIMFSCVFAYSVNNIGMILQEIEKNSKELNNNLSTIQKFLNRKQVNFQLKSRVIHYLNFLAEEQKDRDKQAEDLVFNKLSNKLRDEIITEINTKILVNFQIFTKNFSISTLNKLVFRMKEVIILPNEIIFKEEEIDDQSIYFIEDGIIEIFHQNLRSQGDLNVIKKLGKNSLFGEISFFSGLQRKASARSVNLSTLYKIKRQDFLEIIIKNSEDYEKYKMIQEQIIFLKDFSQINLVCYSCGAEGHLGQECRKTHQYFDKQFIILKKNFSIFQKRFTQIQRRKKIEITSL</sequence>
<evidence type="ECO:0000313" key="13">
    <source>
        <dbReference type="Proteomes" id="UP000008983"/>
    </source>
</evidence>
<dbReference type="Pfam" id="PF00027">
    <property type="entry name" value="cNMP_binding"/>
    <property type="match status" value="1"/>
</dbReference>
<dbReference type="SUPFAM" id="SSF81324">
    <property type="entry name" value="Voltage-gated potassium channels"/>
    <property type="match status" value="1"/>
</dbReference>
<dbReference type="InterPro" id="IPR005821">
    <property type="entry name" value="Ion_trans_dom"/>
</dbReference>
<keyword evidence="13" id="KW-1185">Reference proteome</keyword>
<dbReference type="GO" id="GO:0035725">
    <property type="term" value="P:sodium ion transmembrane transport"/>
    <property type="evidence" value="ECO:0007669"/>
    <property type="project" value="TreeGrafter"/>
</dbReference>
<dbReference type="PROSITE" id="PS50158">
    <property type="entry name" value="ZF_CCHC"/>
    <property type="match status" value="1"/>
</dbReference>
<comment type="subcellular location">
    <subcellularLocation>
        <location evidence="1">Membrane</location>
        <topology evidence="1">Multi-pass membrane protein</topology>
    </subcellularLocation>
</comment>
<dbReference type="OMA" id="ECEPQTR"/>
<dbReference type="InterPro" id="IPR000595">
    <property type="entry name" value="cNMP-bd_dom"/>
</dbReference>
<feature type="transmembrane region" description="Helical" evidence="9">
    <location>
        <begin position="207"/>
        <end position="225"/>
    </location>
</feature>
<dbReference type="STRING" id="857967.G0QQY2"/>
<dbReference type="RefSeq" id="XP_004035859.1">
    <property type="nucleotide sequence ID" value="XM_004035811.1"/>
</dbReference>
<dbReference type="SMART" id="SM00343">
    <property type="entry name" value="ZnF_C2HC"/>
    <property type="match status" value="1"/>
</dbReference>
<dbReference type="GO" id="GO:0003254">
    <property type="term" value="P:regulation of membrane depolarization"/>
    <property type="evidence" value="ECO:0007669"/>
    <property type="project" value="TreeGrafter"/>
</dbReference>
<proteinExistence type="predicted"/>
<feature type="transmembrane region" description="Helical" evidence="9">
    <location>
        <begin position="136"/>
        <end position="157"/>
    </location>
</feature>
<dbReference type="CDD" id="cd00038">
    <property type="entry name" value="CAP_ED"/>
    <property type="match status" value="1"/>
</dbReference>
<dbReference type="InterPro" id="IPR001878">
    <property type="entry name" value="Znf_CCHC"/>
</dbReference>
<reference evidence="12 13" key="1">
    <citation type="submission" date="2011-07" db="EMBL/GenBank/DDBJ databases">
        <authorList>
            <person name="Coyne R."/>
            <person name="Brami D."/>
            <person name="Johnson J."/>
            <person name="Hostetler J."/>
            <person name="Hannick L."/>
            <person name="Clark T."/>
            <person name="Cassidy-Hanley D."/>
            <person name="Inman J."/>
        </authorList>
    </citation>
    <scope>NUCLEOTIDE SEQUENCE [LARGE SCALE GENOMIC DNA]</scope>
    <source>
        <strain evidence="12 13">G5</strain>
    </source>
</reference>
<dbReference type="PANTHER" id="PTHR45689">
    <property type="entry name" value="I[[H]] CHANNEL, ISOFORM E"/>
    <property type="match status" value="1"/>
</dbReference>
<dbReference type="Proteomes" id="UP000008983">
    <property type="component" value="Unassembled WGS sequence"/>
</dbReference>
<dbReference type="GO" id="GO:0003676">
    <property type="term" value="F:nucleic acid binding"/>
    <property type="evidence" value="ECO:0007669"/>
    <property type="project" value="InterPro"/>
</dbReference>
<dbReference type="Gene3D" id="1.10.287.630">
    <property type="entry name" value="Helix hairpin bin"/>
    <property type="match status" value="1"/>
</dbReference>
<feature type="domain" description="Cyclic nucleotide-binding" evidence="10">
    <location>
        <begin position="430"/>
        <end position="541"/>
    </location>
</feature>
<keyword evidence="5" id="KW-0406">Ion transport</keyword>
<dbReference type="GO" id="GO:0098855">
    <property type="term" value="C:HCN channel complex"/>
    <property type="evidence" value="ECO:0007669"/>
    <property type="project" value="TreeGrafter"/>
</dbReference>
<evidence type="ECO:0000259" key="10">
    <source>
        <dbReference type="PROSITE" id="PS50042"/>
    </source>
</evidence>
<dbReference type="GO" id="GO:0005249">
    <property type="term" value="F:voltage-gated potassium channel activity"/>
    <property type="evidence" value="ECO:0007669"/>
    <property type="project" value="InterPro"/>
</dbReference>
<keyword evidence="8" id="KW-0863">Zinc-finger</keyword>
<accession>G0QQY2</accession>
<evidence type="ECO:0000256" key="4">
    <source>
        <dbReference type="ARBA" id="ARBA00022989"/>
    </source>
</evidence>
<evidence type="ECO:0000256" key="9">
    <source>
        <dbReference type="SAM" id="Phobius"/>
    </source>
</evidence>
<evidence type="ECO:0000256" key="6">
    <source>
        <dbReference type="ARBA" id="ARBA00023136"/>
    </source>
</evidence>
<dbReference type="eggNOG" id="KOG0500">
    <property type="taxonomic scope" value="Eukaryota"/>
</dbReference>
<gene>
    <name evidence="12" type="ORF">IMG5_085560</name>
</gene>
<dbReference type="InParanoid" id="G0QQY2"/>
<feature type="non-terminal residue" evidence="12">
    <location>
        <position position="1"/>
    </location>
</feature>
<feature type="transmembrane region" description="Helical" evidence="9">
    <location>
        <begin position="246"/>
        <end position="267"/>
    </location>
</feature>
<keyword evidence="3 9" id="KW-0812">Transmembrane</keyword>
<feature type="transmembrane region" description="Helical" evidence="9">
    <location>
        <begin position="178"/>
        <end position="195"/>
    </location>
</feature>
<dbReference type="GeneID" id="14908534"/>
<evidence type="ECO:0008006" key="14">
    <source>
        <dbReference type="Google" id="ProtNLM"/>
    </source>
</evidence>
<evidence type="ECO:0000256" key="3">
    <source>
        <dbReference type="ARBA" id="ARBA00022692"/>
    </source>
</evidence>
<keyword evidence="2" id="KW-0813">Transport</keyword>
<evidence type="ECO:0000313" key="12">
    <source>
        <dbReference type="EMBL" id="EGR32373.1"/>
    </source>
</evidence>
<dbReference type="SMART" id="SM00100">
    <property type="entry name" value="cNMP"/>
    <property type="match status" value="1"/>
</dbReference>
<keyword evidence="6 9" id="KW-0472">Membrane</keyword>
<dbReference type="AlphaFoldDB" id="G0QQY2"/>
<organism evidence="12 13">
    <name type="scientific">Ichthyophthirius multifiliis</name>
    <name type="common">White spot disease agent</name>
    <name type="synonym">Ich</name>
    <dbReference type="NCBI Taxonomy" id="5932"/>
    <lineage>
        <taxon>Eukaryota</taxon>
        <taxon>Sar</taxon>
        <taxon>Alveolata</taxon>
        <taxon>Ciliophora</taxon>
        <taxon>Intramacronucleata</taxon>
        <taxon>Oligohymenophorea</taxon>
        <taxon>Hymenostomatida</taxon>
        <taxon>Ophryoglenina</taxon>
        <taxon>Ichthyophthirius</taxon>
    </lineage>
</organism>
<dbReference type="Gene3D" id="2.60.120.10">
    <property type="entry name" value="Jelly Rolls"/>
    <property type="match status" value="1"/>
</dbReference>
<dbReference type="GO" id="GO:0008270">
    <property type="term" value="F:zinc ion binding"/>
    <property type="evidence" value="ECO:0007669"/>
    <property type="project" value="UniProtKB-KW"/>
</dbReference>
<evidence type="ECO:0000256" key="7">
    <source>
        <dbReference type="ARBA" id="ARBA00023303"/>
    </source>
</evidence>
<dbReference type="OrthoDB" id="432483at2759"/>
<name>G0QQY2_ICHMU</name>
<evidence type="ECO:0000256" key="8">
    <source>
        <dbReference type="PROSITE-ProRule" id="PRU00047"/>
    </source>
</evidence>
<dbReference type="PRINTS" id="PR01463">
    <property type="entry name" value="EAGCHANLFMLY"/>
</dbReference>
<protein>
    <recommendedName>
        <fullName evidence="14">Cyclic nucleotide-binding domain-containing protein</fullName>
    </recommendedName>
</protein>
<dbReference type="InterPro" id="IPR018490">
    <property type="entry name" value="cNMP-bd_dom_sf"/>
</dbReference>
<feature type="transmembrane region" description="Helical" evidence="9">
    <location>
        <begin position="98"/>
        <end position="124"/>
    </location>
</feature>